<evidence type="ECO:0000256" key="20">
    <source>
        <dbReference type="ARBA" id="ARBA00023268"/>
    </source>
</evidence>
<dbReference type="EMBL" id="JACCJB010000008">
    <property type="protein sequence ID" value="KAF6224790.1"/>
    <property type="molecule type" value="Genomic_DNA"/>
</dbReference>
<dbReference type="GO" id="GO:0005740">
    <property type="term" value="C:mitochondrial envelope"/>
    <property type="evidence" value="ECO:0007669"/>
    <property type="project" value="TreeGrafter"/>
</dbReference>
<dbReference type="GO" id="GO:0004156">
    <property type="term" value="F:dihydropteroate synthase activity"/>
    <property type="evidence" value="ECO:0007669"/>
    <property type="project" value="UniProtKB-EC"/>
</dbReference>
<keyword evidence="20" id="KW-0511">Multifunctional enzyme</keyword>
<dbReference type="SUPFAM" id="SSF55083">
    <property type="entry name" value="6-hydroxymethyl-7,8-dihydropterin pyrophosphokinase, HPPK"/>
    <property type="match status" value="1"/>
</dbReference>
<comment type="similarity">
    <text evidence="8">In the N-terminal section; belongs to the DHNA family.</text>
</comment>
<protein>
    <recommendedName>
        <fullName evidence="23">Folic acid synthesis protein FOL1</fullName>
        <ecNumber evidence="10">2.5.1.15</ecNumber>
        <ecNumber evidence="12">2.7.6.3</ecNumber>
        <ecNumber evidence="11">4.1.2.25</ecNumber>
    </recommendedName>
    <alternativeName>
        <fullName evidence="24">Folic acid synthesis protein fol1</fullName>
    </alternativeName>
</protein>
<evidence type="ECO:0000256" key="13">
    <source>
        <dbReference type="ARBA" id="ARBA00022679"/>
    </source>
</evidence>
<evidence type="ECO:0000256" key="21">
    <source>
        <dbReference type="ARBA" id="ARBA00058009"/>
    </source>
</evidence>
<keyword evidence="14" id="KW-0479">Metal-binding</keyword>
<evidence type="ECO:0000256" key="15">
    <source>
        <dbReference type="ARBA" id="ARBA00022741"/>
    </source>
</evidence>
<comment type="pathway">
    <text evidence="7">Cofactor biosynthesis; tetrahydrofolate biosynthesis; 2-amino-4-hydroxy-6-hydroxymethyl-7,8-dihydropteridine diphosphate from 7,8-dihydroneopterin triphosphate: step 4/4.</text>
</comment>
<comment type="pathway">
    <text evidence="5">Cofactor biosynthesis; tetrahydrofolate biosynthesis; 7,8-dihydrofolate from 2-amino-4-hydroxy-6-hydroxymethyl-7,8-dihydropteridine diphosphate and 4-aminobenzoate: step 1/2.</text>
</comment>
<evidence type="ECO:0000256" key="14">
    <source>
        <dbReference type="ARBA" id="ARBA00022723"/>
    </source>
</evidence>
<keyword evidence="27" id="KW-1185">Reference proteome</keyword>
<dbReference type="PROSITE" id="PS50972">
    <property type="entry name" value="PTERIN_BINDING"/>
    <property type="match status" value="1"/>
</dbReference>
<proteinExistence type="inferred from homology"/>
<dbReference type="AlphaFoldDB" id="A0A8H6CJJ8"/>
<evidence type="ECO:0000256" key="11">
    <source>
        <dbReference type="ARBA" id="ARBA00013043"/>
    </source>
</evidence>
<comment type="catalytic activity">
    <reaction evidence="3">
        <text>7,8-dihydroneopterin = 6-hydroxymethyl-7,8-dihydropterin + glycolaldehyde</text>
        <dbReference type="Rhea" id="RHEA:10540"/>
        <dbReference type="ChEBI" id="CHEBI:17001"/>
        <dbReference type="ChEBI" id="CHEBI:17071"/>
        <dbReference type="ChEBI" id="CHEBI:44841"/>
        <dbReference type="EC" id="4.1.2.25"/>
    </reaction>
</comment>
<evidence type="ECO:0000256" key="10">
    <source>
        <dbReference type="ARBA" id="ARBA00012458"/>
    </source>
</evidence>
<reference evidence="26 27" key="1">
    <citation type="journal article" date="2020" name="Genomics">
        <title>Complete, high-quality genomes from long-read metagenomic sequencing of two wolf lichen thalli reveals enigmatic genome architecture.</title>
        <authorList>
            <person name="McKenzie S.K."/>
            <person name="Walston R.F."/>
            <person name="Allen J.L."/>
        </authorList>
    </citation>
    <scope>NUCLEOTIDE SEQUENCE [LARGE SCALE GENOMIC DNA]</scope>
    <source>
        <strain evidence="26">WasteWater1</strain>
    </source>
</reference>
<dbReference type="PROSITE" id="PS00792">
    <property type="entry name" value="DHPS_1"/>
    <property type="match status" value="1"/>
</dbReference>
<keyword evidence="18" id="KW-0460">Magnesium</keyword>
<dbReference type="EC" id="4.1.2.25" evidence="11"/>
<evidence type="ECO:0000256" key="2">
    <source>
        <dbReference type="ARBA" id="ARBA00000198"/>
    </source>
</evidence>
<dbReference type="Gene3D" id="3.30.70.560">
    <property type="entry name" value="7,8-Dihydro-6-hydroxymethylpterin-pyrophosphokinase HPPK"/>
    <property type="match status" value="1"/>
</dbReference>
<dbReference type="PANTHER" id="PTHR20941:SF1">
    <property type="entry name" value="FOLIC ACID SYNTHESIS PROTEIN FOL1"/>
    <property type="match status" value="1"/>
</dbReference>
<evidence type="ECO:0000256" key="19">
    <source>
        <dbReference type="ARBA" id="ARBA00022909"/>
    </source>
</evidence>
<dbReference type="UniPathway" id="UPA00077">
    <property type="reaction ID" value="UER00155"/>
</dbReference>
<dbReference type="InterPro" id="IPR000489">
    <property type="entry name" value="Pterin-binding_dom"/>
</dbReference>
<feature type="domain" description="Pterin-binding" evidence="25">
    <location>
        <begin position="222"/>
        <end position="488"/>
    </location>
</feature>
<dbReference type="InterPro" id="IPR011005">
    <property type="entry name" value="Dihydropteroate_synth-like_sf"/>
</dbReference>
<keyword evidence="19" id="KW-0289">Folate biosynthesis</keyword>
<dbReference type="CDD" id="cd00483">
    <property type="entry name" value="HPPK"/>
    <property type="match status" value="1"/>
</dbReference>
<evidence type="ECO:0000256" key="1">
    <source>
        <dbReference type="ARBA" id="ARBA00000012"/>
    </source>
</evidence>
<evidence type="ECO:0000256" key="7">
    <source>
        <dbReference type="ARBA" id="ARBA00005051"/>
    </source>
</evidence>
<accession>A0A8H6CJJ8</accession>
<evidence type="ECO:0000256" key="17">
    <source>
        <dbReference type="ARBA" id="ARBA00022840"/>
    </source>
</evidence>
<dbReference type="FunFam" id="3.20.20.20:FF:000006">
    <property type="entry name" value="Dihydropteroate synthase"/>
    <property type="match status" value="1"/>
</dbReference>
<evidence type="ECO:0000256" key="16">
    <source>
        <dbReference type="ARBA" id="ARBA00022777"/>
    </source>
</evidence>
<comment type="function">
    <text evidence="21">Catalyzes three sequential steps of tetrahydrofolate biosynthesis.</text>
</comment>
<dbReference type="EC" id="2.7.6.3" evidence="12"/>
<evidence type="ECO:0000313" key="27">
    <source>
        <dbReference type="Proteomes" id="UP000593566"/>
    </source>
</evidence>
<dbReference type="PANTHER" id="PTHR20941">
    <property type="entry name" value="FOLATE SYNTHESIS PROTEINS"/>
    <property type="match status" value="1"/>
</dbReference>
<name>A0A8H6CJJ8_9LECA</name>
<comment type="pathway">
    <text evidence="6">Cofactor biosynthesis; tetrahydrofolate biosynthesis; 2-amino-4-hydroxy-6-hydroxymethyl-7,8-dihydropteridine diphosphate from 7,8-dihydroneopterin triphosphate: step 3/4.</text>
</comment>
<dbReference type="NCBIfam" id="TIGR01498">
    <property type="entry name" value="folK"/>
    <property type="match status" value="1"/>
</dbReference>
<dbReference type="GO" id="GO:0003848">
    <property type="term" value="F:2-amino-4-hydroxy-6-hydroxymethyldihydropteridine diphosphokinase activity"/>
    <property type="evidence" value="ECO:0007669"/>
    <property type="project" value="UniProtKB-EC"/>
</dbReference>
<dbReference type="InterPro" id="IPR045031">
    <property type="entry name" value="DHP_synth-like"/>
</dbReference>
<dbReference type="GO" id="GO:0005524">
    <property type="term" value="F:ATP binding"/>
    <property type="evidence" value="ECO:0007669"/>
    <property type="project" value="UniProtKB-KW"/>
</dbReference>
<comment type="similarity">
    <text evidence="22">In the central section; belongs to the HPPK family.</text>
</comment>
<evidence type="ECO:0000313" key="26">
    <source>
        <dbReference type="EMBL" id="KAF6224790.1"/>
    </source>
</evidence>
<dbReference type="NCBIfam" id="TIGR01496">
    <property type="entry name" value="DHPS"/>
    <property type="match status" value="1"/>
</dbReference>
<dbReference type="GO" id="GO:0004150">
    <property type="term" value="F:dihydroneopterin aldolase activity"/>
    <property type="evidence" value="ECO:0007669"/>
    <property type="project" value="UniProtKB-EC"/>
</dbReference>
<evidence type="ECO:0000256" key="8">
    <source>
        <dbReference type="ARBA" id="ARBA00009640"/>
    </source>
</evidence>
<dbReference type="Pfam" id="PF01288">
    <property type="entry name" value="HPPK"/>
    <property type="match status" value="1"/>
</dbReference>
<comment type="catalytic activity">
    <reaction evidence="1">
        <text>(7,8-dihydropterin-6-yl)methyl diphosphate + 4-aminobenzoate = 7,8-dihydropteroate + diphosphate</text>
        <dbReference type="Rhea" id="RHEA:19949"/>
        <dbReference type="ChEBI" id="CHEBI:17836"/>
        <dbReference type="ChEBI" id="CHEBI:17839"/>
        <dbReference type="ChEBI" id="CHEBI:33019"/>
        <dbReference type="ChEBI" id="CHEBI:72950"/>
        <dbReference type="EC" id="2.5.1.15"/>
    </reaction>
</comment>
<dbReference type="GO" id="GO:0046656">
    <property type="term" value="P:folic acid biosynthetic process"/>
    <property type="evidence" value="ECO:0007669"/>
    <property type="project" value="UniProtKB-KW"/>
</dbReference>
<dbReference type="InterPro" id="IPR000550">
    <property type="entry name" value="Hppk"/>
</dbReference>
<dbReference type="Gene3D" id="3.20.20.20">
    <property type="entry name" value="Dihydropteroate synthase-like"/>
    <property type="match status" value="1"/>
</dbReference>
<keyword evidence="17" id="KW-0067">ATP-binding</keyword>
<comment type="cofactor">
    <cofactor evidence="4">
        <name>Mg(2+)</name>
        <dbReference type="ChEBI" id="CHEBI:18420"/>
    </cofactor>
</comment>
<sequence length="496" mass="55183">MVERLKKRFDNDYATSCSVHLERHEYERSQRSLLSSDVQDGRHRVYLALGSNLGNRVEMIESAVRQMSDRGITVLRTSALYETKPMYLENQQSFINGACEIETSLSPLGLLDQLKLIEHDLGRVKTVENGPRTIDLDILLYDEERVENLRLSIPHKRMLEREFVLRPLCDLIPNSIPPTPDSIATYQDILEQLPESTDPLSAMTPLSDYLPPIRNQSPTRPTHLMAILNLTPDSFSDGGLHSTADPIPLLDTLRSYTNQRHPVTILDVGGQSTRPHAPQISPDEELSRILPTIEAIRSDPSFQTMAISIDTYRASVAAEAIKAGADIINDVSSGQLDPEMLPTIAKLGCTCILMHMRGTPETMNTLISYPDGVINGVGNELLERVRDAEKAGIRRWRIMLDPGIGFAKTQAQSLELLRRFSELRDFEGLRGFPWVVGASRKGFIGKITGVQDAKERKWGTATTVAAAIQGGADIVRVHDVSEMGQVVAMADAIWRV</sequence>
<dbReference type="EC" id="2.5.1.15" evidence="10"/>
<dbReference type="GO" id="GO:0016301">
    <property type="term" value="F:kinase activity"/>
    <property type="evidence" value="ECO:0007669"/>
    <property type="project" value="UniProtKB-KW"/>
</dbReference>
<evidence type="ECO:0000256" key="22">
    <source>
        <dbReference type="ARBA" id="ARBA00061548"/>
    </source>
</evidence>
<evidence type="ECO:0000259" key="25">
    <source>
        <dbReference type="PROSITE" id="PS50972"/>
    </source>
</evidence>
<dbReference type="SUPFAM" id="SSF51717">
    <property type="entry name" value="Dihydropteroate synthetase-like"/>
    <property type="match status" value="1"/>
</dbReference>
<dbReference type="CDD" id="cd00739">
    <property type="entry name" value="DHPS"/>
    <property type="match status" value="1"/>
</dbReference>
<dbReference type="GO" id="GO:0046872">
    <property type="term" value="F:metal ion binding"/>
    <property type="evidence" value="ECO:0007669"/>
    <property type="project" value="UniProtKB-KW"/>
</dbReference>
<evidence type="ECO:0000256" key="6">
    <source>
        <dbReference type="ARBA" id="ARBA00005013"/>
    </source>
</evidence>
<evidence type="ECO:0000256" key="24">
    <source>
        <dbReference type="ARBA" id="ARBA00068111"/>
    </source>
</evidence>
<evidence type="ECO:0000256" key="3">
    <source>
        <dbReference type="ARBA" id="ARBA00001353"/>
    </source>
</evidence>
<dbReference type="Proteomes" id="UP000593566">
    <property type="component" value="Unassembled WGS sequence"/>
</dbReference>
<keyword evidence="13" id="KW-0808">Transferase</keyword>
<evidence type="ECO:0000256" key="4">
    <source>
        <dbReference type="ARBA" id="ARBA00001946"/>
    </source>
</evidence>
<dbReference type="RefSeq" id="XP_037153657.1">
    <property type="nucleotide sequence ID" value="XM_037300840.1"/>
</dbReference>
<evidence type="ECO:0000256" key="18">
    <source>
        <dbReference type="ARBA" id="ARBA00022842"/>
    </source>
</evidence>
<keyword evidence="16" id="KW-0418">Kinase</keyword>
<comment type="caution">
    <text evidence="26">The sequence shown here is derived from an EMBL/GenBank/DDBJ whole genome shotgun (WGS) entry which is preliminary data.</text>
</comment>
<dbReference type="Pfam" id="PF00809">
    <property type="entry name" value="Pterin_bind"/>
    <property type="match status" value="1"/>
</dbReference>
<dbReference type="InterPro" id="IPR035907">
    <property type="entry name" value="Hppk_sf"/>
</dbReference>
<evidence type="ECO:0000256" key="5">
    <source>
        <dbReference type="ARBA" id="ARBA00004763"/>
    </source>
</evidence>
<evidence type="ECO:0000256" key="23">
    <source>
        <dbReference type="ARBA" id="ARBA00067568"/>
    </source>
</evidence>
<gene>
    <name evidence="26" type="ORF">HO133_009984</name>
</gene>
<evidence type="ECO:0000256" key="12">
    <source>
        <dbReference type="ARBA" id="ARBA00013253"/>
    </source>
</evidence>
<organism evidence="26 27">
    <name type="scientific">Letharia lupina</name>
    <dbReference type="NCBI Taxonomy" id="560253"/>
    <lineage>
        <taxon>Eukaryota</taxon>
        <taxon>Fungi</taxon>
        <taxon>Dikarya</taxon>
        <taxon>Ascomycota</taxon>
        <taxon>Pezizomycotina</taxon>
        <taxon>Lecanoromycetes</taxon>
        <taxon>OSLEUM clade</taxon>
        <taxon>Lecanoromycetidae</taxon>
        <taxon>Lecanorales</taxon>
        <taxon>Lecanorineae</taxon>
        <taxon>Parmeliaceae</taxon>
        <taxon>Letharia</taxon>
    </lineage>
</organism>
<comment type="catalytic activity">
    <reaction evidence="2">
        <text>6-hydroxymethyl-7,8-dihydropterin + ATP = (7,8-dihydropterin-6-yl)methyl diphosphate + AMP + H(+)</text>
        <dbReference type="Rhea" id="RHEA:11412"/>
        <dbReference type="ChEBI" id="CHEBI:15378"/>
        <dbReference type="ChEBI" id="CHEBI:30616"/>
        <dbReference type="ChEBI" id="CHEBI:44841"/>
        <dbReference type="ChEBI" id="CHEBI:72950"/>
        <dbReference type="ChEBI" id="CHEBI:456215"/>
        <dbReference type="EC" id="2.7.6.3"/>
    </reaction>
</comment>
<dbReference type="GeneID" id="59338376"/>
<keyword evidence="15" id="KW-0547">Nucleotide-binding</keyword>
<evidence type="ECO:0000256" key="9">
    <source>
        <dbReference type="ARBA" id="ARBA00009951"/>
    </source>
</evidence>
<dbReference type="InterPro" id="IPR006390">
    <property type="entry name" value="DHP_synth_dom"/>
</dbReference>
<dbReference type="GO" id="GO:0046654">
    <property type="term" value="P:tetrahydrofolate biosynthetic process"/>
    <property type="evidence" value="ECO:0007669"/>
    <property type="project" value="UniProtKB-UniPathway"/>
</dbReference>
<comment type="similarity">
    <text evidence="9">In the C-terminal section; belongs to the DHPS family.</text>
</comment>